<keyword evidence="2 5" id="KW-0812">Transmembrane</keyword>
<sequence>KEYYLLFLGAAFVWSFVMTLIILFIMNKIPGLALRASDEAISEGIDYDQFNEYTHDYIEYQRDLYITKPTSVNSFMTVTPVDNIDNENVVQKQNEIKMIKINTIPTIQEAW</sequence>
<dbReference type="EMBL" id="CAJOAZ010022903">
    <property type="protein sequence ID" value="CAF4370204.1"/>
    <property type="molecule type" value="Genomic_DNA"/>
</dbReference>
<reference evidence="6" key="1">
    <citation type="submission" date="2021-02" db="EMBL/GenBank/DDBJ databases">
        <authorList>
            <person name="Nowell W R."/>
        </authorList>
    </citation>
    <scope>NUCLEOTIDE SEQUENCE</scope>
</reference>
<evidence type="ECO:0000256" key="1">
    <source>
        <dbReference type="ARBA" id="ARBA00004141"/>
    </source>
</evidence>
<protein>
    <submittedName>
        <fullName evidence="6">Uncharacterized protein</fullName>
    </submittedName>
</protein>
<proteinExistence type="predicted"/>
<keyword evidence="3 5" id="KW-1133">Transmembrane helix</keyword>
<evidence type="ECO:0000256" key="2">
    <source>
        <dbReference type="ARBA" id="ARBA00022692"/>
    </source>
</evidence>
<dbReference type="AlphaFoldDB" id="A0A820MAH5"/>
<comment type="caution">
    <text evidence="6">The sequence shown here is derived from an EMBL/GenBank/DDBJ whole genome shotgun (WGS) entry which is preliminary data.</text>
</comment>
<dbReference type="GO" id="GO:0016020">
    <property type="term" value="C:membrane"/>
    <property type="evidence" value="ECO:0007669"/>
    <property type="project" value="UniProtKB-SubCell"/>
</dbReference>
<accession>A0A820MAH5</accession>
<evidence type="ECO:0000313" key="6">
    <source>
        <dbReference type="EMBL" id="CAF4370204.1"/>
    </source>
</evidence>
<dbReference type="InterPro" id="IPR029020">
    <property type="entry name" value="Ammonium/urea_transptr"/>
</dbReference>
<dbReference type="Proteomes" id="UP000663844">
    <property type="component" value="Unassembled WGS sequence"/>
</dbReference>
<gene>
    <name evidence="6" type="ORF">OXD698_LOCUS49797</name>
</gene>
<feature type="transmembrane region" description="Helical" evidence="5">
    <location>
        <begin position="6"/>
        <end position="26"/>
    </location>
</feature>
<evidence type="ECO:0000256" key="4">
    <source>
        <dbReference type="ARBA" id="ARBA00023136"/>
    </source>
</evidence>
<organism evidence="6 7">
    <name type="scientific">Adineta steineri</name>
    <dbReference type="NCBI Taxonomy" id="433720"/>
    <lineage>
        <taxon>Eukaryota</taxon>
        <taxon>Metazoa</taxon>
        <taxon>Spiralia</taxon>
        <taxon>Gnathifera</taxon>
        <taxon>Rotifera</taxon>
        <taxon>Eurotatoria</taxon>
        <taxon>Bdelloidea</taxon>
        <taxon>Adinetida</taxon>
        <taxon>Adinetidae</taxon>
        <taxon>Adineta</taxon>
    </lineage>
</organism>
<evidence type="ECO:0000256" key="3">
    <source>
        <dbReference type="ARBA" id="ARBA00022989"/>
    </source>
</evidence>
<evidence type="ECO:0000313" key="7">
    <source>
        <dbReference type="Proteomes" id="UP000663844"/>
    </source>
</evidence>
<evidence type="ECO:0000256" key="5">
    <source>
        <dbReference type="SAM" id="Phobius"/>
    </source>
</evidence>
<comment type="subcellular location">
    <subcellularLocation>
        <location evidence="1">Membrane</location>
        <topology evidence="1">Multi-pass membrane protein</topology>
    </subcellularLocation>
</comment>
<keyword evidence="4 5" id="KW-0472">Membrane</keyword>
<dbReference type="Gene3D" id="1.10.3430.10">
    <property type="entry name" value="Ammonium transporter AmtB like domains"/>
    <property type="match status" value="1"/>
</dbReference>
<feature type="non-terminal residue" evidence="6">
    <location>
        <position position="1"/>
    </location>
</feature>
<name>A0A820MAH5_9BILA</name>